<evidence type="ECO:0000313" key="2">
    <source>
        <dbReference type="EMBL" id="PZW43936.1"/>
    </source>
</evidence>
<organism evidence="2 3">
    <name type="scientific">Mesonia algae</name>
    <dbReference type="NCBI Taxonomy" id="213248"/>
    <lineage>
        <taxon>Bacteria</taxon>
        <taxon>Pseudomonadati</taxon>
        <taxon>Bacteroidota</taxon>
        <taxon>Flavobacteriia</taxon>
        <taxon>Flavobacteriales</taxon>
        <taxon>Flavobacteriaceae</taxon>
        <taxon>Mesonia</taxon>
    </lineage>
</organism>
<accession>A0A2W7IAK3</accession>
<reference evidence="2 3" key="1">
    <citation type="submission" date="2018-06" db="EMBL/GenBank/DDBJ databases">
        <title>Genomic Encyclopedia of Archaeal and Bacterial Type Strains, Phase II (KMG-II): from individual species to whole genera.</title>
        <authorList>
            <person name="Goeker M."/>
        </authorList>
    </citation>
    <scope>NUCLEOTIDE SEQUENCE [LARGE SCALE GENOMIC DNA]</scope>
    <source>
        <strain evidence="2 3">DSM 15361</strain>
    </source>
</reference>
<feature type="transmembrane region" description="Helical" evidence="1">
    <location>
        <begin position="118"/>
        <end position="144"/>
    </location>
</feature>
<dbReference type="EMBL" id="QKYV01000001">
    <property type="protein sequence ID" value="PZW43936.1"/>
    <property type="molecule type" value="Genomic_DNA"/>
</dbReference>
<feature type="transmembrane region" description="Helical" evidence="1">
    <location>
        <begin position="39"/>
        <end position="56"/>
    </location>
</feature>
<protein>
    <submittedName>
        <fullName evidence="2">Uncharacterized protein DUF4199</fullName>
    </submittedName>
</protein>
<dbReference type="Pfam" id="PF13858">
    <property type="entry name" value="DUF4199"/>
    <property type="match status" value="1"/>
</dbReference>
<keyword evidence="1" id="KW-1133">Transmembrane helix</keyword>
<keyword evidence="1" id="KW-0812">Transmembrane</keyword>
<feature type="transmembrane region" description="Helical" evidence="1">
    <location>
        <begin position="77"/>
        <end position="98"/>
    </location>
</feature>
<keyword evidence="3" id="KW-1185">Reference proteome</keyword>
<keyword evidence="1" id="KW-0472">Membrane</keyword>
<evidence type="ECO:0000313" key="3">
    <source>
        <dbReference type="Proteomes" id="UP000249542"/>
    </source>
</evidence>
<comment type="caution">
    <text evidence="2">The sequence shown here is derived from an EMBL/GenBank/DDBJ whole genome shotgun (WGS) entry which is preliminary data.</text>
</comment>
<dbReference type="AlphaFoldDB" id="A0A2W7IAK3"/>
<dbReference type="Proteomes" id="UP000249542">
    <property type="component" value="Unassembled WGS sequence"/>
</dbReference>
<evidence type="ECO:0000256" key="1">
    <source>
        <dbReference type="SAM" id="Phobius"/>
    </source>
</evidence>
<proteinExistence type="predicted"/>
<gene>
    <name evidence="2" type="ORF">LX95_00265</name>
</gene>
<name>A0A2W7IAK3_9FLAO</name>
<feature type="transmembrane region" description="Helical" evidence="1">
    <location>
        <begin position="12"/>
        <end position="33"/>
    </location>
</feature>
<sequence length="159" mass="17912">MKFIMKNQAISIRYGLLIAAALIIYFLLLSLLGLHTDPIYSLFNGVITGAGIYLCIKNYQTYKGMKFKYQKGFMAGIISGFLATFIFTLFFGIYATNFDPNFITEILEGWQNDNNTNIAMLLFVVATMGFATSLVLTLAFMQLFKSSWNTRQAKKDLAS</sequence>
<dbReference type="InterPro" id="IPR025250">
    <property type="entry name" value="DUF4199"/>
</dbReference>